<dbReference type="Proteomes" id="UP000462055">
    <property type="component" value="Unassembled WGS sequence"/>
</dbReference>
<evidence type="ECO:0000313" key="2">
    <source>
        <dbReference type="Proteomes" id="UP000462055"/>
    </source>
</evidence>
<dbReference type="EMBL" id="WBMS02000038">
    <property type="protein sequence ID" value="MWA05464.1"/>
    <property type="molecule type" value="Genomic_DNA"/>
</dbReference>
<comment type="caution">
    <text evidence="1">The sequence shown here is derived from an EMBL/GenBank/DDBJ whole genome shotgun (WGS) entry which is preliminary data.</text>
</comment>
<protein>
    <recommendedName>
        <fullName evidence="3">Knr4/Smi1-like domain-containing protein</fullName>
    </recommendedName>
</protein>
<sequence length="183" mass="21041">MEFVEFEQLVGPAEYAPSPVDWNLLESRLGLRLPRDYRQLFQRYPNLQIDKFLGIFAPNSDVDEQLRLIDDAMEPLRELAGVQVALIDDNGEEAMVPRFPFYPEPGGLLDWGATENGDRCLWLTENEDSEKWPIIITDGIQYWRYDGNIISFVGGLLDRAIICPIFPRRFPSSSRIDQFAVEA</sequence>
<evidence type="ECO:0008006" key="3">
    <source>
        <dbReference type="Google" id="ProtNLM"/>
    </source>
</evidence>
<name>A0A6I4MMY4_9ACTN</name>
<dbReference type="RefSeq" id="WP_151597925.1">
    <property type="nucleotide sequence ID" value="NZ_WBMS02000038.1"/>
</dbReference>
<accession>A0A6I4MMY4</accession>
<dbReference type="SUPFAM" id="SSF160631">
    <property type="entry name" value="SMI1/KNR4-like"/>
    <property type="match status" value="1"/>
</dbReference>
<gene>
    <name evidence="1" type="ORF">F8568_034890</name>
</gene>
<dbReference type="InterPro" id="IPR037883">
    <property type="entry name" value="Knr4/Smi1-like_sf"/>
</dbReference>
<reference evidence="1" key="1">
    <citation type="submission" date="2019-12" db="EMBL/GenBank/DDBJ databases">
        <title>Actinomadura physcomitrii sp. nov., a novel actinomycete isolated from moss [Physcomitrium sphaericum (Ludw) Fuernr].</title>
        <authorList>
            <person name="Zhuang X."/>
        </authorList>
    </citation>
    <scope>NUCLEOTIDE SEQUENCE [LARGE SCALE GENOMIC DNA]</scope>
    <source>
        <strain evidence="1">LD22</strain>
    </source>
</reference>
<keyword evidence="2" id="KW-1185">Reference proteome</keyword>
<dbReference type="AlphaFoldDB" id="A0A6I4MMY4"/>
<evidence type="ECO:0000313" key="1">
    <source>
        <dbReference type="EMBL" id="MWA05464.1"/>
    </source>
</evidence>
<proteinExistence type="predicted"/>
<organism evidence="1 2">
    <name type="scientific">Actinomadura physcomitrii</name>
    <dbReference type="NCBI Taxonomy" id="2650748"/>
    <lineage>
        <taxon>Bacteria</taxon>
        <taxon>Bacillati</taxon>
        <taxon>Actinomycetota</taxon>
        <taxon>Actinomycetes</taxon>
        <taxon>Streptosporangiales</taxon>
        <taxon>Thermomonosporaceae</taxon>
        <taxon>Actinomadura</taxon>
    </lineage>
</organism>